<keyword evidence="4" id="KW-1185">Reference proteome</keyword>
<protein>
    <recommendedName>
        <fullName evidence="2">LiaI-LiaF-like transmembrane region domain-containing protein</fullName>
    </recommendedName>
</protein>
<dbReference type="AlphaFoldDB" id="A0A931HV85"/>
<feature type="transmembrane region" description="Helical" evidence="1">
    <location>
        <begin position="110"/>
        <end position="130"/>
    </location>
</feature>
<evidence type="ECO:0000313" key="4">
    <source>
        <dbReference type="Proteomes" id="UP000614490"/>
    </source>
</evidence>
<dbReference type="Pfam" id="PF18917">
    <property type="entry name" value="LiaI-LiaF-like_TM1"/>
    <property type="match status" value="1"/>
</dbReference>
<comment type="caution">
    <text evidence="3">The sequence shown here is derived from an EMBL/GenBank/DDBJ whole genome shotgun (WGS) entry which is preliminary data.</text>
</comment>
<name>A0A931HV85_9BACI</name>
<evidence type="ECO:0000259" key="2">
    <source>
        <dbReference type="Pfam" id="PF18917"/>
    </source>
</evidence>
<feature type="transmembrane region" description="Helical" evidence="1">
    <location>
        <begin position="7"/>
        <end position="26"/>
    </location>
</feature>
<organism evidence="3 4">
    <name type="scientific">Halobacillus yeomjeoni</name>
    <dbReference type="NCBI Taxonomy" id="311194"/>
    <lineage>
        <taxon>Bacteria</taxon>
        <taxon>Bacillati</taxon>
        <taxon>Bacillota</taxon>
        <taxon>Bacilli</taxon>
        <taxon>Bacillales</taxon>
        <taxon>Bacillaceae</taxon>
        <taxon>Halobacillus</taxon>
    </lineage>
</organism>
<keyword evidence="1" id="KW-0812">Transmembrane</keyword>
<feature type="transmembrane region" description="Helical" evidence="1">
    <location>
        <begin position="136"/>
        <end position="156"/>
    </location>
</feature>
<evidence type="ECO:0000256" key="1">
    <source>
        <dbReference type="SAM" id="Phobius"/>
    </source>
</evidence>
<proteinExistence type="predicted"/>
<evidence type="ECO:0000313" key="3">
    <source>
        <dbReference type="EMBL" id="MBH0230046.1"/>
    </source>
</evidence>
<feature type="transmembrane region" description="Helical" evidence="1">
    <location>
        <begin position="32"/>
        <end position="49"/>
    </location>
</feature>
<dbReference type="EMBL" id="JADZSC010000001">
    <property type="protein sequence ID" value="MBH0230046.1"/>
    <property type="molecule type" value="Genomic_DNA"/>
</dbReference>
<accession>A0A931HV85</accession>
<keyword evidence="1" id="KW-1133">Transmembrane helix</keyword>
<feature type="domain" description="LiaI-LiaF-like transmembrane region" evidence="2">
    <location>
        <begin position="7"/>
        <end position="47"/>
    </location>
</feature>
<feature type="transmembrane region" description="Helical" evidence="1">
    <location>
        <begin position="56"/>
        <end position="74"/>
    </location>
</feature>
<sequence length="159" mass="18331">MKKQNSLLGYLLLALGIYYLLQQIQLPFLSEYSSWPTLLIIIGLAFLFHSYVTKDYSFLFTGVLILELGIHFYARKQLSIWPDHWGMYLLLPGIAFLISHQKNKSGLIPGLILVGSGLFVIISPMYLPWLNGIQEVFHFLEKFWPLVLIVYGVLLIKKK</sequence>
<reference evidence="3 4" key="1">
    <citation type="journal article" date="2005" name="Int. J. Syst. Evol. Microbiol.">
        <title>Halobacillus yeomjeoni sp. nov., isolated from a marine solar saltern in Korea.</title>
        <authorList>
            <person name="Yoon J.H."/>
            <person name="Kang S.J."/>
            <person name="Lee C.H."/>
            <person name="Oh H.W."/>
            <person name="Oh T.K."/>
        </authorList>
    </citation>
    <scope>NUCLEOTIDE SEQUENCE [LARGE SCALE GENOMIC DNA]</scope>
    <source>
        <strain evidence="3 4">KCTC 3957</strain>
    </source>
</reference>
<dbReference type="RefSeq" id="WP_197316616.1">
    <property type="nucleotide sequence ID" value="NZ_JADZSC010000001.1"/>
</dbReference>
<gene>
    <name evidence="3" type="ORF">H0267_07430</name>
</gene>
<dbReference type="InterPro" id="IPR043726">
    <property type="entry name" value="LiaI-LiaF-like_TM1"/>
</dbReference>
<feature type="transmembrane region" description="Helical" evidence="1">
    <location>
        <begin position="80"/>
        <end position="98"/>
    </location>
</feature>
<keyword evidence="1" id="KW-0472">Membrane</keyword>
<dbReference type="Proteomes" id="UP000614490">
    <property type="component" value="Unassembled WGS sequence"/>
</dbReference>